<dbReference type="Proteomes" id="UP000001197">
    <property type="component" value="Chromosome 6"/>
</dbReference>
<evidence type="ECO:0000313" key="8">
    <source>
        <dbReference type="EMBL" id="CDP31486.1"/>
    </source>
</evidence>
<feature type="domain" description="Clp1 N-terminal" evidence="6">
    <location>
        <begin position="23"/>
        <end position="117"/>
    </location>
</feature>
<comment type="function">
    <text evidence="1">Polynucleotide 5'-kinase involved in rRNA processing.</text>
</comment>
<dbReference type="GO" id="GO:0051731">
    <property type="term" value="F:polynucleotide 5'-hydroxyl-kinase activity"/>
    <property type="evidence" value="ECO:0007669"/>
    <property type="project" value="InterPro"/>
</dbReference>
<evidence type="ECO:0000256" key="3">
    <source>
        <dbReference type="ARBA" id="ARBA00019824"/>
    </source>
</evidence>
<dbReference type="InParanoid" id="A0A090CR99"/>
<evidence type="ECO:0000256" key="1">
    <source>
        <dbReference type="ARBA" id="ARBA00003798"/>
    </source>
</evidence>
<keyword evidence="5" id="KW-0067">ATP-binding</keyword>
<feature type="domain" description="Clp1 P-loop" evidence="7">
    <location>
        <begin position="281"/>
        <end position="356"/>
    </location>
</feature>
<organism evidence="8 9">
    <name type="scientific">Podospora anserina (strain S / ATCC MYA-4624 / DSM 980 / FGSC 10383)</name>
    <name type="common">Pleurage anserina</name>
    <dbReference type="NCBI Taxonomy" id="515849"/>
    <lineage>
        <taxon>Eukaryota</taxon>
        <taxon>Fungi</taxon>
        <taxon>Dikarya</taxon>
        <taxon>Ascomycota</taxon>
        <taxon>Pezizomycotina</taxon>
        <taxon>Sordariomycetes</taxon>
        <taxon>Sordariomycetidae</taxon>
        <taxon>Sordariales</taxon>
        <taxon>Podosporaceae</taxon>
        <taxon>Podospora</taxon>
        <taxon>Podospora anserina</taxon>
    </lineage>
</organism>
<dbReference type="EMBL" id="FO904941">
    <property type="protein sequence ID" value="CDP31486.1"/>
    <property type="molecule type" value="Genomic_DNA"/>
</dbReference>
<evidence type="ECO:0000313" key="9">
    <source>
        <dbReference type="Proteomes" id="UP000001197"/>
    </source>
</evidence>
<name>A0A090CR99_PODAN</name>
<evidence type="ECO:0000256" key="5">
    <source>
        <dbReference type="ARBA" id="ARBA00022840"/>
    </source>
</evidence>
<dbReference type="Gene3D" id="3.40.50.300">
    <property type="entry name" value="P-loop containing nucleotide triphosphate hydrolases"/>
    <property type="match status" value="1"/>
</dbReference>
<accession>A0A090CR99</accession>
<dbReference type="InterPro" id="IPR032319">
    <property type="entry name" value="CLP1_P"/>
</dbReference>
<dbReference type="FunCoup" id="A0A090CR99">
    <property type="interactions" value="787"/>
</dbReference>
<dbReference type="Pfam" id="PF16573">
    <property type="entry name" value="CLP1_N"/>
    <property type="match status" value="1"/>
</dbReference>
<dbReference type="GO" id="GO:0006388">
    <property type="term" value="P:tRNA splicing, via endonucleolytic cleavage and ligation"/>
    <property type="evidence" value="ECO:0007669"/>
    <property type="project" value="TreeGrafter"/>
</dbReference>
<evidence type="ECO:0000259" key="6">
    <source>
        <dbReference type="Pfam" id="PF16573"/>
    </source>
</evidence>
<keyword evidence="9" id="KW-1185">Reference proteome</keyword>
<reference evidence="8 9" key="1">
    <citation type="journal article" date="2008" name="Genome Biol.">
        <title>The genome sequence of the model ascomycete fungus Podospora anserina.</title>
        <authorList>
            <person name="Espagne E."/>
            <person name="Lespinet O."/>
            <person name="Malagnac F."/>
            <person name="Da Silva C."/>
            <person name="Jaillon O."/>
            <person name="Porcel B.M."/>
            <person name="Couloux A."/>
            <person name="Aury J.-M."/>
            <person name="Segurens B."/>
            <person name="Poulain J."/>
            <person name="Anthouard V."/>
            <person name="Grossetete S."/>
            <person name="Khalili H."/>
            <person name="Coppin E."/>
            <person name="Dequard-Chablat M."/>
            <person name="Picard M."/>
            <person name="Contamine V."/>
            <person name="Arnaise S."/>
            <person name="Bourdais A."/>
            <person name="Berteaux-Lecellier V."/>
            <person name="Gautheret D."/>
            <person name="de Vries R.P."/>
            <person name="Battaglia E."/>
            <person name="Coutinho P.M."/>
            <person name="Danchin E.G.J."/>
            <person name="Henrissat B."/>
            <person name="El Khoury R."/>
            <person name="Sainsard-Chanet A."/>
            <person name="Boivin A."/>
            <person name="Pinan-Lucarre B."/>
            <person name="Sellem C.H."/>
            <person name="Debuchy R."/>
            <person name="Wincker P."/>
            <person name="Weissenbach J."/>
            <person name="Silar P."/>
        </authorList>
    </citation>
    <scope>NUCLEOTIDE SEQUENCE [LARGE SCALE GENOMIC DNA]</scope>
    <source>
        <strain evidence="9">S / ATCC MYA-4624 / DSM 980 / FGSC 10383</strain>
    </source>
</reference>
<protein>
    <recommendedName>
        <fullName evidence="3">Polynucleotide 5'-hydroxyl-kinase GRC3</fullName>
    </recommendedName>
    <alternativeName>
        <fullName evidence="2">Polynucleotide 5'-hydroxyl-kinase grc3</fullName>
    </alternativeName>
</protein>
<sequence>MSIPGLGHISAQQASLPSTRTLTLHPFSEWRFQISPTSTATCRLLSGTAERDGTELAQTKTYNLTRCRSKIVTFTGATLEITGEFESEHVKHYPHSADSPFAAYLNLHFLLQARRSQSSSGSGSGPRVMICGPPASGKSSLAKMLIGWATRQGEQPVLATVDPRDGMLALPGTLSAAVFATVMDVEDPEGGVGVGCTPSSGPSAVPVKLPVGYYFGRERVEDDEGLWKDLVRRLGSSVRAKTGGDQGVRRGGVVVDTPAVEVRKGEVKVKGEDGEEERERGGGVEGLMHVIREFAVNIVIVLGSPDLEAKLRRRDRKTPLGEPIEIVNLDKPDGVVEQDRQHLLSSRKALIKDYFFGDSKRALSPSVQSFSFDDVVIFRAVDGKRPGSESSYIQRLIHEQPWISTTRTRFWSTQRSQRKCHTGHWRSWMPRSMTPWRQYDRRLSSRPVDSADGLGTVAGAVCQPVGLEQLAVIQAKAIYNTYCLMVPTMSFSQYVFL</sequence>
<dbReference type="PANTHER" id="PTHR12755:SF6">
    <property type="entry name" value="POLYRIBONUCLEOTIDE 5'-HYDROXYL-KINASE CLP1"/>
    <property type="match status" value="1"/>
</dbReference>
<dbReference type="SUPFAM" id="SSF52540">
    <property type="entry name" value="P-loop containing nucleoside triphosphate hydrolases"/>
    <property type="match status" value="2"/>
</dbReference>
<dbReference type="AlphaFoldDB" id="A0A090CR99"/>
<dbReference type="eggNOG" id="KOG2749">
    <property type="taxonomic scope" value="Eukaryota"/>
</dbReference>
<reference evidence="9" key="2">
    <citation type="journal article" date="2014" name="Genetics">
        <title>Maintaining two mating types: Structure of the mating type locus and its role in heterokaryosis in Podospora anserina.</title>
        <authorList>
            <person name="Grognet P."/>
            <person name="Bidard F."/>
            <person name="Kuchly C."/>
            <person name="Tong L.C.H."/>
            <person name="Coppin E."/>
            <person name="Benkhali J.A."/>
            <person name="Couloux A."/>
            <person name="Wincker P."/>
            <person name="Debuchy R."/>
            <person name="Silar P."/>
        </authorList>
    </citation>
    <scope>GENOME REANNOTATION</scope>
    <source>
        <strain evidence="9">S / ATCC MYA-4624 / DSM 980 / FGSC 10383</strain>
    </source>
</reference>
<dbReference type="InterPro" id="IPR027417">
    <property type="entry name" value="P-loop_NTPase"/>
</dbReference>
<dbReference type="STRING" id="515849.A0A090CR99"/>
<dbReference type="Pfam" id="PF16575">
    <property type="entry name" value="CLP1_P"/>
    <property type="match status" value="2"/>
</dbReference>
<dbReference type="GO" id="GO:0005634">
    <property type="term" value="C:nucleus"/>
    <property type="evidence" value="ECO:0007669"/>
    <property type="project" value="TreeGrafter"/>
</dbReference>
<dbReference type="InterPro" id="IPR032324">
    <property type="entry name" value="Clp1_N"/>
</dbReference>
<dbReference type="InterPro" id="IPR045116">
    <property type="entry name" value="Clp1/Grc3"/>
</dbReference>
<feature type="domain" description="Clp1 P-loop" evidence="7">
    <location>
        <begin position="132"/>
        <end position="259"/>
    </location>
</feature>
<evidence type="ECO:0000256" key="4">
    <source>
        <dbReference type="ARBA" id="ARBA00022741"/>
    </source>
</evidence>
<dbReference type="PANTHER" id="PTHR12755">
    <property type="entry name" value="CLEAVAGE/POLYADENYLATION FACTOR IA SUBUNIT CLP1P"/>
    <property type="match status" value="1"/>
</dbReference>
<evidence type="ECO:0000259" key="7">
    <source>
        <dbReference type="Pfam" id="PF16575"/>
    </source>
</evidence>
<keyword evidence="4" id="KW-0547">Nucleotide-binding</keyword>
<proteinExistence type="predicted"/>
<dbReference type="Gene3D" id="2.60.120.1030">
    <property type="entry name" value="Clp1, DNA binding domain"/>
    <property type="match status" value="1"/>
</dbReference>
<evidence type="ECO:0000256" key="2">
    <source>
        <dbReference type="ARBA" id="ARBA00018706"/>
    </source>
</evidence>
<dbReference type="GO" id="GO:0005524">
    <property type="term" value="F:ATP binding"/>
    <property type="evidence" value="ECO:0007669"/>
    <property type="project" value="UniProtKB-KW"/>
</dbReference>
<dbReference type="InterPro" id="IPR038239">
    <property type="entry name" value="Clp1_N_sf"/>
</dbReference>